<dbReference type="EMBL" id="MNAD01001609">
    <property type="protein sequence ID" value="OJT03525.1"/>
    <property type="molecule type" value="Genomic_DNA"/>
</dbReference>
<sequence length="189" mass="20656">MQSSHTFVFPSSPIASGSSNDWAARPTQTINNGYVFDPLALGSAPLDGYHSNSATAGDFKDFKVNEPTPIQSLPVVPRSDKQTFNWGADFTFDRPHTHAHAAASRIPDAAPALKLCTRCMKGFSEEDDGPEVCAIYHVPPIDAWIRGNKAIYPVHYYQCCGAYRLAIPGLQLQRPFDPICRLGAHIPAD</sequence>
<comment type="caution">
    <text evidence="2">The sequence shown here is derived from an EMBL/GenBank/DDBJ whole genome shotgun (WGS) entry which is preliminary data.</text>
</comment>
<keyword evidence="3" id="KW-1185">Reference proteome</keyword>
<proteinExistence type="predicted"/>
<reference evidence="2 3" key="1">
    <citation type="submission" date="2016-10" db="EMBL/GenBank/DDBJ databases">
        <title>Genome sequence of the basidiomycete white-rot fungus Trametes pubescens.</title>
        <authorList>
            <person name="Makela M.R."/>
            <person name="Granchi Z."/>
            <person name="Peng M."/>
            <person name="De Vries R.P."/>
            <person name="Grigoriev I."/>
            <person name="Riley R."/>
            <person name="Hilden K."/>
        </authorList>
    </citation>
    <scope>NUCLEOTIDE SEQUENCE [LARGE SCALE GENOMIC DNA]</scope>
    <source>
        <strain evidence="2 3">FBCC735</strain>
    </source>
</reference>
<evidence type="ECO:0000313" key="3">
    <source>
        <dbReference type="Proteomes" id="UP000184267"/>
    </source>
</evidence>
<dbReference type="Proteomes" id="UP000184267">
    <property type="component" value="Unassembled WGS sequence"/>
</dbReference>
<evidence type="ECO:0000256" key="1">
    <source>
        <dbReference type="SAM" id="MobiDB-lite"/>
    </source>
</evidence>
<accession>A0A1M2V7H3</accession>
<name>A0A1M2V7H3_TRAPU</name>
<dbReference type="OMA" id="TAANCHD"/>
<feature type="region of interest" description="Disordered" evidence="1">
    <location>
        <begin position="1"/>
        <end position="21"/>
    </location>
</feature>
<dbReference type="AlphaFoldDB" id="A0A1M2V7H3"/>
<dbReference type="OrthoDB" id="10429832at2759"/>
<evidence type="ECO:0000313" key="2">
    <source>
        <dbReference type="EMBL" id="OJT03525.1"/>
    </source>
</evidence>
<gene>
    <name evidence="2" type="ORF">TRAPUB_5804</name>
</gene>
<organism evidence="2 3">
    <name type="scientific">Trametes pubescens</name>
    <name type="common">White-rot fungus</name>
    <dbReference type="NCBI Taxonomy" id="154538"/>
    <lineage>
        <taxon>Eukaryota</taxon>
        <taxon>Fungi</taxon>
        <taxon>Dikarya</taxon>
        <taxon>Basidiomycota</taxon>
        <taxon>Agaricomycotina</taxon>
        <taxon>Agaricomycetes</taxon>
        <taxon>Polyporales</taxon>
        <taxon>Polyporaceae</taxon>
        <taxon>Trametes</taxon>
    </lineage>
</organism>
<protein>
    <submittedName>
        <fullName evidence="2">Uncharacterized protein</fullName>
    </submittedName>
</protein>